<evidence type="ECO:0000313" key="6">
    <source>
        <dbReference type="Proteomes" id="UP001296873"/>
    </source>
</evidence>
<dbReference type="Gene3D" id="1.25.40.10">
    <property type="entry name" value="Tetratricopeptide repeat domain"/>
    <property type="match status" value="1"/>
</dbReference>
<evidence type="ECO:0000313" key="5">
    <source>
        <dbReference type="EMBL" id="MBK1668866.1"/>
    </source>
</evidence>
<keyword evidence="3" id="KW-0732">Signal</keyword>
<evidence type="ECO:0000256" key="3">
    <source>
        <dbReference type="SAM" id="SignalP"/>
    </source>
</evidence>
<protein>
    <recommendedName>
        <fullName evidence="4">Transglycosylase SLT domain-containing protein</fullName>
    </recommendedName>
</protein>
<comment type="similarity">
    <text evidence="2">Belongs to the virb1 family.</text>
</comment>
<reference evidence="5 6" key="1">
    <citation type="journal article" date="2020" name="Microorganisms">
        <title>Osmotic Adaptation and Compatible Solute Biosynthesis of Phototrophic Bacteria as Revealed from Genome Analyses.</title>
        <authorList>
            <person name="Imhoff J.F."/>
            <person name="Rahn T."/>
            <person name="Kunzel S."/>
            <person name="Keller A."/>
            <person name="Neulinger S.C."/>
        </authorList>
    </citation>
    <scope>NUCLEOTIDE SEQUENCE [LARGE SCALE GENOMIC DNA]</scope>
    <source>
        <strain evidence="5 6">DSM 9895</strain>
    </source>
</reference>
<accession>A0ABS1DEH0</accession>
<comment type="similarity">
    <text evidence="1">Belongs to the transglycosylase Slt family.</text>
</comment>
<dbReference type="PROSITE" id="PS00922">
    <property type="entry name" value="TRANSGLYCOSYLASE"/>
    <property type="match status" value="1"/>
</dbReference>
<name>A0ABS1DEH0_9PROT</name>
<dbReference type="InterPro" id="IPR023346">
    <property type="entry name" value="Lysozyme-like_dom_sf"/>
</dbReference>
<proteinExistence type="inferred from homology"/>
<dbReference type="Pfam" id="PF08238">
    <property type="entry name" value="Sel1"/>
    <property type="match status" value="2"/>
</dbReference>
<sequence length="313" mass="32841">MSGNLRVRWRVGRLRGTAGAVVCALTLLSPAALANGSADLLHGPLPPHVHLTGDGEADALYRAAYRAEHARSPGRDPATAAALYCRAAARGHPGAGYRLGWLFLHGTGVPADDRQAAAWLEHAAAHGSRAAAGLRSLIPSVRPAARAACRSLPKSLPGRLPGSEARVGAGVSVRAPSAIRAIVAPLAARHDLDPNLVLSVIAVESAFDANAVSPKNAQGLMQLIPATAARFGVRDPFDARQNVAGGVRYLAWLIRRFDGELDTALAAYNAGEGTVDRYGGIPPYPETQAYVRKVRDLYAGPPVRSHADGRGRR</sequence>
<evidence type="ECO:0000256" key="1">
    <source>
        <dbReference type="ARBA" id="ARBA00007734"/>
    </source>
</evidence>
<feature type="chain" id="PRO_5045873832" description="Transglycosylase SLT domain-containing protein" evidence="3">
    <location>
        <begin position="35"/>
        <end position="313"/>
    </location>
</feature>
<dbReference type="Gene3D" id="1.10.530.10">
    <property type="match status" value="1"/>
</dbReference>
<dbReference type="SMART" id="SM00671">
    <property type="entry name" value="SEL1"/>
    <property type="match status" value="2"/>
</dbReference>
<dbReference type="PANTHER" id="PTHR37423">
    <property type="entry name" value="SOLUBLE LYTIC MUREIN TRANSGLYCOSYLASE-RELATED"/>
    <property type="match status" value="1"/>
</dbReference>
<dbReference type="EMBL" id="NRRL01000032">
    <property type="protein sequence ID" value="MBK1668866.1"/>
    <property type="molecule type" value="Genomic_DNA"/>
</dbReference>
<dbReference type="SUPFAM" id="SSF81901">
    <property type="entry name" value="HCP-like"/>
    <property type="match status" value="1"/>
</dbReference>
<dbReference type="InterPro" id="IPR006597">
    <property type="entry name" value="Sel1-like"/>
</dbReference>
<comment type="caution">
    <text evidence="5">The sequence shown here is derived from an EMBL/GenBank/DDBJ whole genome shotgun (WGS) entry which is preliminary data.</text>
</comment>
<gene>
    <name evidence="5" type="ORF">CKO28_12575</name>
</gene>
<organism evidence="5 6">
    <name type="scientific">Rhodovibrio sodomensis</name>
    <dbReference type="NCBI Taxonomy" id="1088"/>
    <lineage>
        <taxon>Bacteria</taxon>
        <taxon>Pseudomonadati</taxon>
        <taxon>Pseudomonadota</taxon>
        <taxon>Alphaproteobacteria</taxon>
        <taxon>Rhodospirillales</taxon>
        <taxon>Rhodovibrionaceae</taxon>
        <taxon>Rhodovibrio</taxon>
    </lineage>
</organism>
<keyword evidence="6" id="KW-1185">Reference proteome</keyword>
<dbReference type="InterPro" id="IPR011990">
    <property type="entry name" value="TPR-like_helical_dom_sf"/>
</dbReference>
<evidence type="ECO:0000259" key="4">
    <source>
        <dbReference type="Pfam" id="PF01464"/>
    </source>
</evidence>
<dbReference type="Proteomes" id="UP001296873">
    <property type="component" value="Unassembled WGS sequence"/>
</dbReference>
<feature type="domain" description="Transglycosylase SLT" evidence="4">
    <location>
        <begin position="188"/>
        <end position="280"/>
    </location>
</feature>
<dbReference type="InterPro" id="IPR008258">
    <property type="entry name" value="Transglycosylase_SLT_dom_1"/>
</dbReference>
<dbReference type="SUPFAM" id="SSF53955">
    <property type="entry name" value="Lysozyme-like"/>
    <property type="match status" value="1"/>
</dbReference>
<evidence type="ECO:0000256" key="2">
    <source>
        <dbReference type="ARBA" id="ARBA00009387"/>
    </source>
</evidence>
<dbReference type="PANTHER" id="PTHR37423:SF2">
    <property type="entry name" value="MEMBRANE-BOUND LYTIC MUREIN TRANSGLYCOSYLASE C"/>
    <property type="match status" value="1"/>
</dbReference>
<dbReference type="Pfam" id="PF01464">
    <property type="entry name" value="SLT"/>
    <property type="match status" value="1"/>
</dbReference>
<dbReference type="CDD" id="cd00254">
    <property type="entry name" value="LT-like"/>
    <property type="match status" value="1"/>
</dbReference>
<dbReference type="InterPro" id="IPR000189">
    <property type="entry name" value="Transglyc_AS"/>
</dbReference>
<feature type="signal peptide" evidence="3">
    <location>
        <begin position="1"/>
        <end position="34"/>
    </location>
</feature>